<dbReference type="EMBL" id="JAUTXU010000325">
    <property type="protein sequence ID" value="KAK3686334.1"/>
    <property type="molecule type" value="Genomic_DNA"/>
</dbReference>
<organism evidence="1 2">
    <name type="scientific">Vermiconidia calcicola</name>
    <dbReference type="NCBI Taxonomy" id="1690605"/>
    <lineage>
        <taxon>Eukaryota</taxon>
        <taxon>Fungi</taxon>
        <taxon>Dikarya</taxon>
        <taxon>Ascomycota</taxon>
        <taxon>Pezizomycotina</taxon>
        <taxon>Dothideomycetes</taxon>
        <taxon>Dothideomycetidae</taxon>
        <taxon>Mycosphaerellales</taxon>
        <taxon>Extremaceae</taxon>
        <taxon>Vermiconidia</taxon>
    </lineage>
</organism>
<proteinExistence type="predicted"/>
<comment type="caution">
    <text evidence="1">The sequence shown here is derived from an EMBL/GenBank/DDBJ whole genome shotgun (WGS) entry which is preliminary data.</text>
</comment>
<evidence type="ECO:0000313" key="2">
    <source>
        <dbReference type="Proteomes" id="UP001281147"/>
    </source>
</evidence>
<reference evidence="1" key="1">
    <citation type="submission" date="2023-07" db="EMBL/GenBank/DDBJ databases">
        <title>Black Yeasts Isolated from many extreme environments.</title>
        <authorList>
            <person name="Coleine C."/>
            <person name="Stajich J.E."/>
            <person name="Selbmann L."/>
        </authorList>
    </citation>
    <scope>NUCLEOTIDE SEQUENCE</scope>
    <source>
        <strain evidence="1">CCFEE 5714</strain>
    </source>
</reference>
<name>A0ACC3MCU8_9PEZI</name>
<protein>
    <submittedName>
        <fullName evidence="1">Uncharacterized protein</fullName>
    </submittedName>
</protein>
<dbReference type="Proteomes" id="UP001281147">
    <property type="component" value="Unassembled WGS sequence"/>
</dbReference>
<gene>
    <name evidence="1" type="ORF">LTR37_019924</name>
</gene>
<keyword evidence="2" id="KW-1185">Reference proteome</keyword>
<evidence type="ECO:0000313" key="1">
    <source>
        <dbReference type="EMBL" id="KAK3686334.1"/>
    </source>
</evidence>
<sequence length="320" mass="37323">MPEPDAEAPTNGLSDDTYEVQTNGEPRKTNGTIPQSDYNIPLNKEYAYTPRKLKVITIGAGFSGLIIAHKFQHRYPEMQAYVHHTILEGHSELGGTWLVNTYPLKAFPFDPNPDWSRFYSSGAEIQQYILRTARKWNLDRDVKLNHWVKELRWLEDRGQWRVTIENDGRRWEEYADVVLSGQGVLVHHKWPQIPGLHDFEGHLTHSANWEHEYDYSNKRIAVIGNGSSGIQIVPQMQKLPGTQVTNFMRGPTWVYYRVPPSKHLGQETDDPNPDYTDEERRRWREDPAELKKYRKGMIHRTNKAFKMVHYQSSALRTIDN</sequence>
<accession>A0ACC3MCU8</accession>